<dbReference type="RefSeq" id="WP_258332705.1">
    <property type="nucleotide sequence ID" value="NZ_JAPTGG010000015.1"/>
</dbReference>
<dbReference type="InterPro" id="IPR050445">
    <property type="entry name" value="Bact_polysacc_biosynth/exp"/>
</dbReference>
<keyword evidence="3" id="KW-0808">Transferase</keyword>
<dbReference type="AlphaFoldDB" id="A0A9J6RQ95"/>
<dbReference type="InterPro" id="IPR005702">
    <property type="entry name" value="Wzc-like_C"/>
</dbReference>
<dbReference type="EMBL" id="JAPTGG010000015">
    <property type="protein sequence ID" value="MCZ0866676.1"/>
    <property type="molecule type" value="Genomic_DNA"/>
</dbReference>
<comment type="caution">
    <text evidence="3">The sequence shown here is derived from an EMBL/GenBank/DDBJ whole genome shotgun (WGS) entry which is preliminary data.</text>
</comment>
<dbReference type="GO" id="GO:0005524">
    <property type="term" value="F:ATP binding"/>
    <property type="evidence" value="ECO:0007669"/>
    <property type="project" value="UniProtKB-KW"/>
</dbReference>
<accession>A0A9J6RQ95</accession>
<dbReference type="PANTHER" id="PTHR32309">
    <property type="entry name" value="TYROSINE-PROTEIN KINASE"/>
    <property type="match status" value="1"/>
</dbReference>
<proteinExistence type="predicted"/>
<evidence type="ECO:0000313" key="4">
    <source>
        <dbReference type="Proteomes" id="UP001069090"/>
    </source>
</evidence>
<protein>
    <submittedName>
        <fullName evidence="3">CpsD/CapB family tyrosine-protein kinase</fullName>
    </submittedName>
</protein>
<dbReference type="Gene3D" id="3.40.50.300">
    <property type="entry name" value="P-loop containing nucleotide triphosphate hydrolases"/>
    <property type="match status" value="1"/>
</dbReference>
<sequence length="259" mass="28464">MTDVKNELNNEAEIKQRLHELALAKKTAAAKSSRVQIKAMAEVHELSTDELDSLKILHAGMQNRQVLNAFRELRVKLLQKSKGENFICLVSSLCERGGGGSYVATNLAAAFALDKTKTSVLVDCDLYAPSIDTMLNIDASHGITDYLDDDELDVQDIIYASGVPRMRVVPIGSNRERGAEHFSSERMSEFIAAMKARYSDRFIVIDAPPILNSAETRILADLCDMAVLVLPYGKTTMEQVQAGVDVVDKSKLAGIVFNN</sequence>
<dbReference type="InterPro" id="IPR027417">
    <property type="entry name" value="P-loop_NTPase"/>
</dbReference>
<keyword evidence="3" id="KW-0418">Kinase</keyword>
<organism evidence="3 4">
    <name type="scientific">Dasania phycosphaerae</name>
    <dbReference type="NCBI Taxonomy" id="2950436"/>
    <lineage>
        <taxon>Bacteria</taxon>
        <taxon>Pseudomonadati</taxon>
        <taxon>Pseudomonadota</taxon>
        <taxon>Gammaproteobacteria</taxon>
        <taxon>Cellvibrionales</taxon>
        <taxon>Spongiibacteraceae</taxon>
        <taxon>Dasania</taxon>
    </lineage>
</organism>
<keyword evidence="2" id="KW-0067">ATP-binding</keyword>
<reference evidence="3 4" key="1">
    <citation type="submission" date="2022-12" db="EMBL/GenBank/DDBJ databases">
        <title>Dasania phycosphaerae sp. nov., isolated from particulate material of the south coast of Korea.</title>
        <authorList>
            <person name="Jiang Y."/>
        </authorList>
    </citation>
    <scope>NUCLEOTIDE SEQUENCE [LARGE SCALE GENOMIC DNA]</scope>
    <source>
        <strain evidence="3 4">GY-19</strain>
    </source>
</reference>
<keyword evidence="4" id="KW-1185">Reference proteome</keyword>
<dbReference type="Proteomes" id="UP001069090">
    <property type="component" value="Unassembled WGS sequence"/>
</dbReference>
<dbReference type="SUPFAM" id="SSF52540">
    <property type="entry name" value="P-loop containing nucleoside triphosphate hydrolases"/>
    <property type="match status" value="1"/>
</dbReference>
<dbReference type="GO" id="GO:0004713">
    <property type="term" value="F:protein tyrosine kinase activity"/>
    <property type="evidence" value="ECO:0007669"/>
    <property type="project" value="TreeGrafter"/>
</dbReference>
<dbReference type="PANTHER" id="PTHR32309:SF13">
    <property type="entry name" value="FERRIC ENTEROBACTIN TRANSPORT PROTEIN FEPE"/>
    <property type="match status" value="1"/>
</dbReference>
<dbReference type="GO" id="GO:0005886">
    <property type="term" value="C:plasma membrane"/>
    <property type="evidence" value="ECO:0007669"/>
    <property type="project" value="TreeGrafter"/>
</dbReference>
<name>A0A9J6RQ95_9GAMM</name>
<evidence type="ECO:0000256" key="1">
    <source>
        <dbReference type="ARBA" id="ARBA00022741"/>
    </source>
</evidence>
<gene>
    <name evidence="3" type="ORF">O0V09_15800</name>
</gene>
<evidence type="ECO:0000256" key="2">
    <source>
        <dbReference type="ARBA" id="ARBA00022840"/>
    </source>
</evidence>
<keyword evidence="1" id="KW-0547">Nucleotide-binding</keyword>
<dbReference type="CDD" id="cd05387">
    <property type="entry name" value="BY-kinase"/>
    <property type="match status" value="1"/>
</dbReference>
<evidence type="ECO:0000313" key="3">
    <source>
        <dbReference type="EMBL" id="MCZ0866676.1"/>
    </source>
</evidence>